<dbReference type="EMBL" id="JAWZYT010000429">
    <property type="protein sequence ID" value="KAK4323577.1"/>
    <property type="molecule type" value="Genomic_DNA"/>
</dbReference>
<name>A0AAE1QEC9_9EUCA</name>
<protein>
    <submittedName>
        <fullName evidence="2">Uncharacterized protein</fullName>
    </submittedName>
</protein>
<dbReference type="Proteomes" id="UP001292094">
    <property type="component" value="Unassembled WGS sequence"/>
</dbReference>
<proteinExistence type="predicted"/>
<evidence type="ECO:0000313" key="2">
    <source>
        <dbReference type="EMBL" id="KAK4323577.1"/>
    </source>
</evidence>
<reference evidence="2" key="1">
    <citation type="submission" date="2023-11" db="EMBL/GenBank/DDBJ databases">
        <title>Genome assemblies of two species of porcelain crab, Petrolisthes cinctipes and Petrolisthes manimaculis (Anomura: Porcellanidae).</title>
        <authorList>
            <person name="Angst P."/>
        </authorList>
    </citation>
    <scope>NUCLEOTIDE SEQUENCE</scope>
    <source>
        <strain evidence="2">PB745_02</strain>
        <tissue evidence="2">Gill</tissue>
    </source>
</reference>
<feature type="compositionally biased region" description="Acidic residues" evidence="1">
    <location>
        <begin position="84"/>
        <end position="116"/>
    </location>
</feature>
<dbReference type="AlphaFoldDB" id="A0AAE1QEC9"/>
<feature type="region of interest" description="Disordered" evidence="1">
    <location>
        <begin position="84"/>
        <end position="122"/>
    </location>
</feature>
<keyword evidence="3" id="KW-1185">Reference proteome</keyword>
<gene>
    <name evidence="2" type="ORF">Pmani_005735</name>
</gene>
<organism evidence="2 3">
    <name type="scientific">Petrolisthes manimaculis</name>
    <dbReference type="NCBI Taxonomy" id="1843537"/>
    <lineage>
        <taxon>Eukaryota</taxon>
        <taxon>Metazoa</taxon>
        <taxon>Ecdysozoa</taxon>
        <taxon>Arthropoda</taxon>
        <taxon>Crustacea</taxon>
        <taxon>Multicrustacea</taxon>
        <taxon>Malacostraca</taxon>
        <taxon>Eumalacostraca</taxon>
        <taxon>Eucarida</taxon>
        <taxon>Decapoda</taxon>
        <taxon>Pleocyemata</taxon>
        <taxon>Anomura</taxon>
        <taxon>Galatheoidea</taxon>
        <taxon>Porcellanidae</taxon>
        <taxon>Petrolisthes</taxon>
    </lineage>
</organism>
<accession>A0AAE1QEC9</accession>
<comment type="caution">
    <text evidence="2">The sequence shown here is derived from an EMBL/GenBank/DDBJ whole genome shotgun (WGS) entry which is preliminary data.</text>
</comment>
<sequence length="122" mass="14246">MRGRVSGARSRRKIYTAVGERDRVCHSENDDFPYIQQTDSTYSWTANCLSQFQGRHLDMSLGRSWGDEGKGKEEKVVVVVVVEREEEEEEEEKEEVVVEQEEEEEEKKEEEEEEDVVVMKDG</sequence>
<evidence type="ECO:0000256" key="1">
    <source>
        <dbReference type="SAM" id="MobiDB-lite"/>
    </source>
</evidence>
<evidence type="ECO:0000313" key="3">
    <source>
        <dbReference type="Proteomes" id="UP001292094"/>
    </source>
</evidence>